<dbReference type="Gene3D" id="1.10.10.10">
    <property type="entry name" value="Winged helix-like DNA-binding domain superfamily/Winged helix DNA-binding domain"/>
    <property type="match status" value="1"/>
</dbReference>
<feature type="modified residue" description="4-aspartylphosphate" evidence="6">
    <location>
        <position position="51"/>
    </location>
</feature>
<feature type="DNA-binding region" description="OmpR/PhoB-type" evidence="7">
    <location>
        <begin position="126"/>
        <end position="224"/>
    </location>
</feature>
<evidence type="ECO:0000259" key="9">
    <source>
        <dbReference type="PROSITE" id="PS51755"/>
    </source>
</evidence>
<dbReference type="SMART" id="SM00448">
    <property type="entry name" value="REC"/>
    <property type="match status" value="1"/>
</dbReference>
<evidence type="ECO:0000256" key="7">
    <source>
        <dbReference type="PROSITE-ProRule" id="PRU01091"/>
    </source>
</evidence>
<sequence>MRLLIVEDEKEVASFIKSGLEDFGLQADIAPDAMVGQQMLAANDYSTIILDINLPIVNGFEFCKIVRNRHHDLPILMLTALGSTEDKLTGFDAGADDYLVKPFEFRELMARLRALNRRYAAIPAESVVLKMADLELNLNSKVVKRDSQKINLTARELALLEFFMKHPNKALSRSEIAQNVWDVTFDTGTNVVDVYVNYLRKKIDKDFSPKLIHTLSGIGYIMKDSDD</sequence>
<accession>A0ABP8N7Y4</accession>
<dbReference type="InterPro" id="IPR011006">
    <property type="entry name" value="CheY-like_superfamily"/>
</dbReference>
<dbReference type="EMBL" id="BAABHD010000071">
    <property type="protein sequence ID" value="GAA4462737.1"/>
    <property type="molecule type" value="Genomic_DNA"/>
</dbReference>
<evidence type="ECO:0000313" key="10">
    <source>
        <dbReference type="EMBL" id="GAA4462737.1"/>
    </source>
</evidence>
<reference evidence="11" key="1">
    <citation type="journal article" date="2019" name="Int. J. Syst. Evol. Microbiol.">
        <title>The Global Catalogue of Microorganisms (GCM) 10K type strain sequencing project: providing services to taxonomists for standard genome sequencing and annotation.</title>
        <authorList>
            <consortium name="The Broad Institute Genomics Platform"/>
            <consortium name="The Broad Institute Genome Sequencing Center for Infectious Disease"/>
            <person name="Wu L."/>
            <person name="Ma J."/>
        </authorList>
    </citation>
    <scope>NUCLEOTIDE SEQUENCE [LARGE SCALE GENOMIC DNA]</scope>
    <source>
        <strain evidence="11">JCM 17927</strain>
    </source>
</reference>
<dbReference type="Proteomes" id="UP001501175">
    <property type="component" value="Unassembled WGS sequence"/>
</dbReference>
<keyword evidence="11" id="KW-1185">Reference proteome</keyword>
<protein>
    <submittedName>
        <fullName evidence="10">Response regulator transcription factor</fullName>
    </submittedName>
</protein>
<organism evidence="10 11">
    <name type="scientific">Nibrella saemangeumensis</name>
    <dbReference type="NCBI Taxonomy" id="1084526"/>
    <lineage>
        <taxon>Bacteria</taxon>
        <taxon>Pseudomonadati</taxon>
        <taxon>Bacteroidota</taxon>
        <taxon>Cytophagia</taxon>
        <taxon>Cytophagales</taxon>
        <taxon>Spirosomataceae</taxon>
        <taxon>Nibrella</taxon>
    </lineage>
</organism>
<dbReference type="SUPFAM" id="SSF52172">
    <property type="entry name" value="CheY-like"/>
    <property type="match status" value="1"/>
</dbReference>
<dbReference type="InterPro" id="IPR001789">
    <property type="entry name" value="Sig_transdc_resp-reg_receiver"/>
</dbReference>
<gene>
    <name evidence="10" type="ORF">GCM10023189_39820</name>
</gene>
<feature type="domain" description="Response regulatory" evidence="8">
    <location>
        <begin position="2"/>
        <end position="116"/>
    </location>
</feature>
<evidence type="ECO:0000256" key="5">
    <source>
        <dbReference type="ARBA" id="ARBA00023163"/>
    </source>
</evidence>
<keyword evidence="1 6" id="KW-0597">Phosphoprotein</keyword>
<keyword evidence="5" id="KW-0804">Transcription</keyword>
<dbReference type="SMART" id="SM00862">
    <property type="entry name" value="Trans_reg_C"/>
    <property type="match status" value="1"/>
</dbReference>
<evidence type="ECO:0000259" key="8">
    <source>
        <dbReference type="PROSITE" id="PS50110"/>
    </source>
</evidence>
<dbReference type="InterPro" id="IPR039420">
    <property type="entry name" value="WalR-like"/>
</dbReference>
<dbReference type="InterPro" id="IPR036388">
    <property type="entry name" value="WH-like_DNA-bd_sf"/>
</dbReference>
<dbReference type="PANTHER" id="PTHR48111:SF22">
    <property type="entry name" value="REGULATOR OF RPOS"/>
    <property type="match status" value="1"/>
</dbReference>
<dbReference type="Pfam" id="PF00486">
    <property type="entry name" value="Trans_reg_C"/>
    <property type="match status" value="1"/>
</dbReference>
<dbReference type="InterPro" id="IPR001867">
    <property type="entry name" value="OmpR/PhoB-type_DNA-bd"/>
</dbReference>
<dbReference type="Gene3D" id="3.40.50.2300">
    <property type="match status" value="1"/>
</dbReference>
<dbReference type="Pfam" id="PF00072">
    <property type="entry name" value="Response_reg"/>
    <property type="match status" value="1"/>
</dbReference>
<dbReference type="Gene3D" id="6.10.250.690">
    <property type="match status" value="1"/>
</dbReference>
<keyword evidence="3" id="KW-0805">Transcription regulation</keyword>
<evidence type="ECO:0000313" key="11">
    <source>
        <dbReference type="Proteomes" id="UP001501175"/>
    </source>
</evidence>
<dbReference type="PROSITE" id="PS51755">
    <property type="entry name" value="OMPR_PHOB"/>
    <property type="match status" value="1"/>
</dbReference>
<dbReference type="PANTHER" id="PTHR48111">
    <property type="entry name" value="REGULATOR OF RPOS"/>
    <property type="match status" value="1"/>
</dbReference>
<dbReference type="PROSITE" id="PS50110">
    <property type="entry name" value="RESPONSE_REGULATORY"/>
    <property type="match status" value="1"/>
</dbReference>
<keyword evidence="4 7" id="KW-0238">DNA-binding</keyword>
<dbReference type="CDD" id="cd00383">
    <property type="entry name" value="trans_reg_C"/>
    <property type="match status" value="1"/>
</dbReference>
<evidence type="ECO:0000256" key="4">
    <source>
        <dbReference type="ARBA" id="ARBA00023125"/>
    </source>
</evidence>
<feature type="domain" description="OmpR/PhoB-type" evidence="9">
    <location>
        <begin position="126"/>
        <end position="224"/>
    </location>
</feature>
<dbReference type="RefSeq" id="WP_345246365.1">
    <property type="nucleotide sequence ID" value="NZ_BAABHD010000071.1"/>
</dbReference>
<comment type="caution">
    <text evidence="10">The sequence shown here is derived from an EMBL/GenBank/DDBJ whole genome shotgun (WGS) entry which is preliminary data.</text>
</comment>
<evidence type="ECO:0000256" key="6">
    <source>
        <dbReference type="PROSITE-ProRule" id="PRU00169"/>
    </source>
</evidence>
<evidence type="ECO:0000256" key="3">
    <source>
        <dbReference type="ARBA" id="ARBA00023015"/>
    </source>
</evidence>
<proteinExistence type="predicted"/>
<evidence type="ECO:0000256" key="1">
    <source>
        <dbReference type="ARBA" id="ARBA00022553"/>
    </source>
</evidence>
<keyword evidence="2" id="KW-0902">Two-component regulatory system</keyword>
<evidence type="ECO:0000256" key="2">
    <source>
        <dbReference type="ARBA" id="ARBA00023012"/>
    </source>
</evidence>
<name>A0ABP8N7Y4_9BACT</name>